<proteinExistence type="predicted"/>
<dbReference type="RefSeq" id="WP_169068711.1">
    <property type="nucleotide sequence ID" value="NZ_SPMY01000123.1"/>
</dbReference>
<evidence type="ECO:0000313" key="1">
    <source>
        <dbReference type="EMBL" id="NMQ30316.1"/>
    </source>
</evidence>
<dbReference type="EMBL" id="SPMY01000123">
    <property type="protein sequence ID" value="NMQ30316.1"/>
    <property type="molecule type" value="Genomic_DNA"/>
</dbReference>
<gene>
    <name evidence="1" type="ORF">E4Q23_22690</name>
</gene>
<comment type="caution">
    <text evidence="1">The sequence shown here is derived from an EMBL/GenBank/DDBJ whole genome shotgun (WGS) entry which is preliminary data.</text>
</comment>
<organism evidence="1 2">
    <name type="scientific">Candidatus Accumulibacter phosphatis</name>
    <dbReference type="NCBI Taxonomy" id="327160"/>
    <lineage>
        <taxon>Bacteria</taxon>
        <taxon>Pseudomonadati</taxon>
        <taxon>Pseudomonadota</taxon>
        <taxon>Betaproteobacteria</taxon>
        <taxon>Candidatus Accumulibacter</taxon>
    </lineage>
</organism>
<accession>A0ABX1U1D7</accession>
<name>A0ABX1U1D7_9PROT</name>
<evidence type="ECO:0008006" key="3">
    <source>
        <dbReference type="Google" id="ProtNLM"/>
    </source>
</evidence>
<evidence type="ECO:0000313" key="2">
    <source>
        <dbReference type="Proteomes" id="UP000749010"/>
    </source>
</evidence>
<dbReference type="Proteomes" id="UP000749010">
    <property type="component" value="Unassembled WGS sequence"/>
</dbReference>
<reference evidence="1 2" key="1">
    <citation type="submission" date="2019-03" db="EMBL/GenBank/DDBJ databases">
        <title>Metabolic reconstructions from genomes of highly enriched 'Candidatus Accumulibacter' and 'Candidatus Competibacter' bioreactor populations.</title>
        <authorList>
            <person name="Annavajhala M.K."/>
            <person name="Welles L."/>
            <person name="Abbas B."/>
            <person name="Sorokin D."/>
            <person name="Park H."/>
            <person name="Van Loosdrecht M."/>
            <person name="Chandran K."/>
        </authorList>
    </citation>
    <scope>NUCLEOTIDE SEQUENCE [LARGE SCALE GENOMIC DNA]</scope>
    <source>
        <strain evidence="1 2">SBR_S</strain>
    </source>
</reference>
<keyword evidence="2" id="KW-1185">Reference proteome</keyword>
<protein>
    <recommendedName>
        <fullName evidence="3">GIY-YIG nuclease family protein</fullName>
    </recommendedName>
</protein>
<sequence>MKGFEFYEYDVHVPKLVFVALDTFFEVHEAPHTPLKTLKQSWIDTKTYVSQACLLLGRSRPGHALSLNERATVLAALGEPPGPAWPLYFFTVGDLAEERIVYIGKTNAETHRFYAGHTTITALHRPEYRGLRTRLYLATVTIYSDEDRYIPLEWVHPTVLRETLWSDAEAQLIYYYQPELNIDLKAVDASKMPTSLTLHNYSGTKNFDAISLQPHREVSEDEWFRITN</sequence>